<keyword evidence="3" id="KW-0813">Transport</keyword>
<feature type="domain" description="Major facilitator superfamily (MFS) profile" evidence="8">
    <location>
        <begin position="16"/>
        <end position="396"/>
    </location>
</feature>
<feature type="transmembrane region" description="Helical" evidence="7">
    <location>
        <begin position="338"/>
        <end position="360"/>
    </location>
</feature>
<evidence type="ECO:0000256" key="2">
    <source>
        <dbReference type="ARBA" id="ARBA00008335"/>
    </source>
</evidence>
<dbReference type="InterPro" id="IPR051788">
    <property type="entry name" value="MFS_Transporter"/>
</dbReference>
<dbReference type="SUPFAM" id="SSF103473">
    <property type="entry name" value="MFS general substrate transporter"/>
    <property type="match status" value="1"/>
</dbReference>
<feature type="transmembrane region" description="Helical" evidence="7">
    <location>
        <begin position="54"/>
        <end position="74"/>
    </location>
</feature>
<keyword evidence="5 7" id="KW-1133">Transmembrane helix</keyword>
<dbReference type="InterPro" id="IPR020846">
    <property type="entry name" value="MFS_dom"/>
</dbReference>
<evidence type="ECO:0000313" key="9">
    <source>
        <dbReference type="EMBL" id="MBE0456082.1"/>
    </source>
</evidence>
<evidence type="ECO:0000256" key="3">
    <source>
        <dbReference type="ARBA" id="ARBA00022448"/>
    </source>
</evidence>
<dbReference type="PROSITE" id="PS00216">
    <property type="entry name" value="SUGAR_TRANSPORT_1"/>
    <property type="match status" value="1"/>
</dbReference>
<feature type="transmembrane region" description="Helical" evidence="7">
    <location>
        <begin position="105"/>
        <end position="128"/>
    </location>
</feature>
<gene>
    <name evidence="9" type="ORF">EI167_01185</name>
</gene>
<accession>A0ABR9FGG6</accession>
<feature type="transmembrane region" description="Helical" evidence="7">
    <location>
        <begin position="253"/>
        <end position="276"/>
    </location>
</feature>
<dbReference type="GeneID" id="303294858"/>
<dbReference type="InterPro" id="IPR005829">
    <property type="entry name" value="Sugar_transporter_CS"/>
</dbReference>
<feature type="transmembrane region" description="Helical" evidence="7">
    <location>
        <begin position="372"/>
        <end position="392"/>
    </location>
</feature>
<keyword evidence="6 7" id="KW-0472">Membrane</keyword>
<feature type="transmembrane region" description="Helical" evidence="7">
    <location>
        <begin position="21"/>
        <end position="42"/>
    </location>
</feature>
<evidence type="ECO:0000256" key="1">
    <source>
        <dbReference type="ARBA" id="ARBA00004127"/>
    </source>
</evidence>
<dbReference type="EMBL" id="RRZA01000002">
    <property type="protein sequence ID" value="MBE0456082.1"/>
    <property type="molecule type" value="Genomic_DNA"/>
</dbReference>
<reference evidence="9 10" key="1">
    <citation type="submission" date="2020-07" db="EMBL/GenBank/DDBJ databases">
        <title>Halophilic bacteria isolated from french cheeses.</title>
        <authorList>
            <person name="Kothe C.I."/>
            <person name="Farah-Kraiem B."/>
            <person name="Renault P."/>
            <person name="Dridi B."/>
        </authorList>
    </citation>
    <scope>NUCLEOTIDE SEQUENCE [LARGE SCALE GENOMIC DNA]</scope>
    <source>
        <strain evidence="9 10">FME14</strain>
    </source>
</reference>
<dbReference type="Pfam" id="PF07690">
    <property type="entry name" value="MFS_1"/>
    <property type="match status" value="1"/>
</dbReference>
<feature type="transmembrane region" description="Helical" evidence="7">
    <location>
        <begin position="148"/>
        <end position="165"/>
    </location>
</feature>
<dbReference type="PANTHER" id="PTHR23514">
    <property type="entry name" value="BYPASS OF STOP CODON PROTEIN 6"/>
    <property type="match status" value="1"/>
</dbReference>
<sequence>MNKTHTLVSNTSLQHIRWLTYMMFFMFAMTSDAVGMIIPELIKEFNLTMTQASAFHYAPMALIALSGLFLGFLADSFGRKQTIMLGLFIFSISCFLFAISSSFIIFVLLLCLIGLAIGLFKTGALALLGDISHSNNDHTKTMNKVEGFFGIGAIVGPALVSFLLTQQVSWTYLYIIAGVMCLILVVLAWRAEYPPVVKTTAKPTSFATTMKMVKNPYALGFSLAIALYVATEVAIYVWMPTLLADYTGSWTTLATYALTIFFILRAAGRFIAVWLLNRFSWQSVMVWLSLGIALCYVGTLIGGVNAAVVLLPLSGLFMSMVYPTLNSKGISCFAVQQHGAVAGVILFFTALSAALAPLFMGMISDLFGHVKYGFILATGFAVLLFLAMLYNYCKDPSADALQQIGLQHS</sequence>
<feature type="transmembrane region" description="Helical" evidence="7">
    <location>
        <begin position="217"/>
        <end position="238"/>
    </location>
</feature>
<dbReference type="Gene3D" id="1.20.1250.20">
    <property type="entry name" value="MFS general substrate transporter like domains"/>
    <property type="match status" value="2"/>
</dbReference>
<dbReference type="InterPro" id="IPR036259">
    <property type="entry name" value="MFS_trans_sf"/>
</dbReference>
<evidence type="ECO:0000256" key="6">
    <source>
        <dbReference type="ARBA" id="ARBA00023136"/>
    </source>
</evidence>
<protein>
    <submittedName>
        <fullName evidence="9">MFS transporter</fullName>
    </submittedName>
</protein>
<dbReference type="Proteomes" id="UP000707245">
    <property type="component" value="Unassembled WGS sequence"/>
</dbReference>
<evidence type="ECO:0000256" key="5">
    <source>
        <dbReference type="ARBA" id="ARBA00022989"/>
    </source>
</evidence>
<comment type="subcellular location">
    <subcellularLocation>
        <location evidence="1">Endomembrane system</location>
        <topology evidence="1">Multi-pass membrane protein</topology>
    </subcellularLocation>
</comment>
<keyword evidence="10" id="KW-1185">Reference proteome</keyword>
<organism evidence="9 10">
    <name type="scientific">Pseudoalteromonas prydzensis</name>
    <dbReference type="NCBI Taxonomy" id="182141"/>
    <lineage>
        <taxon>Bacteria</taxon>
        <taxon>Pseudomonadati</taxon>
        <taxon>Pseudomonadota</taxon>
        <taxon>Gammaproteobacteria</taxon>
        <taxon>Alteromonadales</taxon>
        <taxon>Pseudoalteromonadaceae</taxon>
        <taxon>Pseudoalteromonas</taxon>
    </lineage>
</organism>
<dbReference type="InterPro" id="IPR011701">
    <property type="entry name" value="MFS"/>
</dbReference>
<feature type="transmembrane region" description="Helical" evidence="7">
    <location>
        <begin position="171"/>
        <end position="189"/>
    </location>
</feature>
<evidence type="ECO:0000259" key="8">
    <source>
        <dbReference type="PROSITE" id="PS50850"/>
    </source>
</evidence>
<name>A0ABR9FGG6_9GAMM</name>
<dbReference type="RefSeq" id="WP_064664560.1">
    <property type="nucleotide sequence ID" value="NZ_BDDT01000001.1"/>
</dbReference>
<keyword evidence="4 7" id="KW-0812">Transmembrane</keyword>
<feature type="transmembrane region" description="Helical" evidence="7">
    <location>
        <begin position="288"/>
        <end position="318"/>
    </location>
</feature>
<evidence type="ECO:0000256" key="4">
    <source>
        <dbReference type="ARBA" id="ARBA00022692"/>
    </source>
</evidence>
<feature type="transmembrane region" description="Helical" evidence="7">
    <location>
        <begin position="81"/>
        <end position="99"/>
    </location>
</feature>
<evidence type="ECO:0000313" key="10">
    <source>
        <dbReference type="Proteomes" id="UP000707245"/>
    </source>
</evidence>
<dbReference type="PANTHER" id="PTHR23514:SF3">
    <property type="entry name" value="BYPASS OF STOP CODON PROTEIN 6"/>
    <property type="match status" value="1"/>
</dbReference>
<comment type="caution">
    <text evidence="9">The sequence shown here is derived from an EMBL/GenBank/DDBJ whole genome shotgun (WGS) entry which is preliminary data.</text>
</comment>
<comment type="similarity">
    <text evidence="2">Belongs to the major facilitator superfamily.</text>
</comment>
<dbReference type="PROSITE" id="PS50850">
    <property type="entry name" value="MFS"/>
    <property type="match status" value="1"/>
</dbReference>
<evidence type="ECO:0000256" key="7">
    <source>
        <dbReference type="SAM" id="Phobius"/>
    </source>
</evidence>
<proteinExistence type="inferred from homology"/>